<feature type="compositionally biased region" description="Acidic residues" evidence="1">
    <location>
        <begin position="58"/>
        <end position="69"/>
    </location>
</feature>
<keyword evidence="3" id="KW-1185">Reference proteome</keyword>
<protein>
    <submittedName>
        <fullName evidence="2">Uncharacterized protein</fullName>
    </submittedName>
</protein>
<reference evidence="2 3" key="1">
    <citation type="journal article" date="2023" name="Nucleic Acids Res.">
        <title>The hologenome of Daphnia magna reveals possible DNA methylation and microbiome-mediated evolution of the host genome.</title>
        <authorList>
            <person name="Chaturvedi A."/>
            <person name="Li X."/>
            <person name="Dhandapani V."/>
            <person name="Marshall H."/>
            <person name="Kissane S."/>
            <person name="Cuenca-Cambronero M."/>
            <person name="Asole G."/>
            <person name="Calvet F."/>
            <person name="Ruiz-Romero M."/>
            <person name="Marangio P."/>
            <person name="Guigo R."/>
            <person name="Rago D."/>
            <person name="Mirbahai L."/>
            <person name="Eastwood N."/>
            <person name="Colbourne J.K."/>
            <person name="Zhou J."/>
            <person name="Mallon E."/>
            <person name="Orsini L."/>
        </authorList>
    </citation>
    <scope>NUCLEOTIDE SEQUENCE [LARGE SCALE GENOMIC DNA]</scope>
    <source>
        <strain evidence="2">LRV0_1</strain>
    </source>
</reference>
<evidence type="ECO:0000313" key="2">
    <source>
        <dbReference type="EMBL" id="KAK4037994.1"/>
    </source>
</evidence>
<feature type="region of interest" description="Disordered" evidence="1">
    <location>
        <begin position="33"/>
        <end position="77"/>
    </location>
</feature>
<dbReference type="Proteomes" id="UP001234178">
    <property type="component" value="Unassembled WGS sequence"/>
</dbReference>
<sequence>MILRQNRPTSPSKVGVHLFLQDTVHNGPVVFIGGQTDQAEHSVHDHEHVHTNDGPMVQEDEADESDSEETTDKGSVP</sequence>
<feature type="compositionally biased region" description="Basic and acidic residues" evidence="1">
    <location>
        <begin position="38"/>
        <end position="51"/>
    </location>
</feature>
<gene>
    <name evidence="2" type="ORF">OUZ56_030015</name>
</gene>
<dbReference type="EMBL" id="JAOYFB010000040">
    <property type="protein sequence ID" value="KAK4037994.1"/>
    <property type="molecule type" value="Genomic_DNA"/>
</dbReference>
<name>A0ABR0B8G9_9CRUS</name>
<evidence type="ECO:0000313" key="3">
    <source>
        <dbReference type="Proteomes" id="UP001234178"/>
    </source>
</evidence>
<comment type="caution">
    <text evidence="2">The sequence shown here is derived from an EMBL/GenBank/DDBJ whole genome shotgun (WGS) entry which is preliminary data.</text>
</comment>
<accession>A0ABR0B8G9</accession>
<organism evidence="2 3">
    <name type="scientific">Daphnia magna</name>
    <dbReference type="NCBI Taxonomy" id="35525"/>
    <lineage>
        <taxon>Eukaryota</taxon>
        <taxon>Metazoa</taxon>
        <taxon>Ecdysozoa</taxon>
        <taxon>Arthropoda</taxon>
        <taxon>Crustacea</taxon>
        <taxon>Branchiopoda</taxon>
        <taxon>Diplostraca</taxon>
        <taxon>Cladocera</taxon>
        <taxon>Anomopoda</taxon>
        <taxon>Daphniidae</taxon>
        <taxon>Daphnia</taxon>
    </lineage>
</organism>
<proteinExistence type="predicted"/>
<evidence type="ECO:0000256" key="1">
    <source>
        <dbReference type="SAM" id="MobiDB-lite"/>
    </source>
</evidence>